<organism evidence="2 3">
    <name type="scientific">Blepharisma stoltei</name>
    <dbReference type="NCBI Taxonomy" id="1481888"/>
    <lineage>
        <taxon>Eukaryota</taxon>
        <taxon>Sar</taxon>
        <taxon>Alveolata</taxon>
        <taxon>Ciliophora</taxon>
        <taxon>Postciliodesmatophora</taxon>
        <taxon>Heterotrichea</taxon>
        <taxon>Heterotrichida</taxon>
        <taxon>Blepharismidae</taxon>
        <taxon>Blepharisma</taxon>
    </lineage>
</organism>
<comment type="caution">
    <text evidence="2">The sequence shown here is derived from an EMBL/GenBank/DDBJ whole genome shotgun (WGS) entry which is preliminary data.</text>
</comment>
<proteinExistence type="predicted"/>
<evidence type="ECO:0008006" key="4">
    <source>
        <dbReference type="Google" id="ProtNLM"/>
    </source>
</evidence>
<keyword evidence="1" id="KW-1133">Transmembrane helix</keyword>
<sequence length="100" mass="11803">MAENLRKFSVRAKLLYTNARGRTITSLIGTLGLAYFYYSRERKAQISHDADLAKEFCPDFVRAFIKCDQKHHSDCRNEMLRLHDCVHRFKTDNQMDFGRL</sequence>
<dbReference type="Proteomes" id="UP001162131">
    <property type="component" value="Unassembled WGS sequence"/>
</dbReference>
<dbReference type="EMBL" id="CAJZBQ010000004">
    <property type="protein sequence ID" value="CAG9311503.1"/>
    <property type="molecule type" value="Genomic_DNA"/>
</dbReference>
<feature type="transmembrane region" description="Helical" evidence="1">
    <location>
        <begin position="20"/>
        <end position="38"/>
    </location>
</feature>
<evidence type="ECO:0000313" key="3">
    <source>
        <dbReference type="Proteomes" id="UP001162131"/>
    </source>
</evidence>
<keyword evidence="3" id="KW-1185">Reference proteome</keyword>
<accession>A0AAU9IH50</accession>
<name>A0AAU9IH50_9CILI</name>
<gene>
    <name evidence="2" type="ORF">BSTOLATCC_MIC3792</name>
</gene>
<protein>
    <recommendedName>
        <fullName evidence="4">CHCH domain-containing protein</fullName>
    </recommendedName>
</protein>
<reference evidence="2" key="1">
    <citation type="submission" date="2021-09" db="EMBL/GenBank/DDBJ databases">
        <authorList>
            <consortium name="AG Swart"/>
            <person name="Singh M."/>
            <person name="Singh A."/>
            <person name="Seah K."/>
            <person name="Emmerich C."/>
        </authorList>
    </citation>
    <scope>NUCLEOTIDE SEQUENCE</scope>
    <source>
        <strain evidence="2">ATCC30299</strain>
    </source>
</reference>
<evidence type="ECO:0000256" key="1">
    <source>
        <dbReference type="SAM" id="Phobius"/>
    </source>
</evidence>
<keyword evidence="1" id="KW-0812">Transmembrane</keyword>
<dbReference type="AlphaFoldDB" id="A0AAU9IH50"/>
<keyword evidence="1" id="KW-0472">Membrane</keyword>
<evidence type="ECO:0000313" key="2">
    <source>
        <dbReference type="EMBL" id="CAG9311503.1"/>
    </source>
</evidence>